<evidence type="ECO:0000313" key="2">
    <source>
        <dbReference type="EMBL" id="EMA29313.1"/>
    </source>
</evidence>
<dbReference type="eggNOG" id="arCOG10872">
    <property type="taxonomic scope" value="Archaea"/>
</dbReference>
<gene>
    <name evidence="2" type="ORF">C446_17409</name>
</gene>
<dbReference type="Proteomes" id="UP000011607">
    <property type="component" value="Unassembled WGS sequence"/>
</dbReference>
<accession>M0L8A4</accession>
<feature type="compositionally biased region" description="Low complexity" evidence="1">
    <location>
        <begin position="119"/>
        <end position="134"/>
    </location>
</feature>
<keyword evidence="3" id="KW-1185">Reference proteome</keyword>
<protein>
    <submittedName>
        <fullName evidence="2">Uncharacterized protein</fullName>
    </submittedName>
</protein>
<evidence type="ECO:0000313" key="3">
    <source>
        <dbReference type="Proteomes" id="UP000011607"/>
    </source>
</evidence>
<comment type="caution">
    <text evidence="2">The sequence shown here is derived from an EMBL/GenBank/DDBJ whole genome shotgun (WGS) entry which is preliminary data.</text>
</comment>
<proteinExistence type="predicted"/>
<dbReference type="EMBL" id="AOMA01000187">
    <property type="protein sequence ID" value="EMA29313.1"/>
    <property type="molecule type" value="Genomic_DNA"/>
</dbReference>
<dbReference type="Pfam" id="PF25858">
    <property type="entry name" value="DUF7958"/>
    <property type="match status" value="1"/>
</dbReference>
<feature type="region of interest" description="Disordered" evidence="1">
    <location>
        <begin position="117"/>
        <end position="137"/>
    </location>
</feature>
<sequence length="229" mass="25203">MASSTPSRNRDAYYQQLNHYQLGTEPVVETPEISDSALIWLDQDISVSLGEETTAQLNETLSSHGVLDALEESSAGGEDLQRSVQQALTDHDIDTASVGDAIGTTLLEAVGPLEINYRQGGQTSSTTAPGTGSPLGETADARLQLFADLYEETTPEGFQRAVVHHLRCQIRDCYVRCGIAPPEDVRIQGPGFYENVSWYEPLGFYEPYNDPRQTVDTWLEEHTPDDLLV</sequence>
<dbReference type="AlphaFoldDB" id="M0L8A4"/>
<dbReference type="STRING" id="1227454.C446_17409"/>
<organism evidence="2 3">
    <name type="scientific">Halobiforma nitratireducens JCM 10879</name>
    <dbReference type="NCBI Taxonomy" id="1227454"/>
    <lineage>
        <taxon>Archaea</taxon>
        <taxon>Methanobacteriati</taxon>
        <taxon>Methanobacteriota</taxon>
        <taxon>Stenosarchaea group</taxon>
        <taxon>Halobacteria</taxon>
        <taxon>Halobacteriales</taxon>
        <taxon>Natrialbaceae</taxon>
        <taxon>Halobiforma</taxon>
    </lineage>
</organism>
<evidence type="ECO:0000256" key="1">
    <source>
        <dbReference type="SAM" id="MobiDB-lite"/>
    </source>
</evidence>
<reference evidence="2 3" key="1">
    <citation type="journal article" date="2014" name="PLoS Genet.">
        <title>Phylogenetically driven sequencing of extremely halophilic archaea reveals strategies for static and dynamic osmo-response.</title>
        <authorList>
            <person name="Becker E.A."/>
            <person name="Seitzer P.M."/>
            <person name="Tritt A."/>
            <person name="Larsen D."/>
            <person name="Krusor M."/>
            <person name="Yao A.I."/>
            <person name="Wu D."/>
            <person name="Madern D."/>
            <person name="Eisen J.A."/>
            <person name="Darling A.E."/>
            <person name="Facciotti M.T."/>
        </authorList>
    </citation>
    <scope>NUCLEOTIDE SEQUENCE [LARGE SCALE GENOMIC DNA]</scope>
    <source>
        <strain evidence="2 3">JCM 10879</strain>
    </source>
</reference>
<name>M0L8A4_9EURY</name>
<dbReference type="InterPro" id="IPR058264">
    <property type="entry name" value="DUF7958"/>
</dbReference>